<evidence type="ECO:0000313" key="1">
    <source>
        <dbReference type="EMBL" id="CAE7482509.1"/>
    </source>
</evidence>
<sequence>MSIVMDFIDAAQMVVAMTGDCIGELEDPPNCANDIFGFMTDIVDIADSSAGLAMACAGEVTTCEQIAMDNCEDGMGIAQDLIGASGNCDLDAFLCIINVVDTARDLISWATDIKAATEVCPKAHRSYFLRWLHKEHPGWFKYSRLLNQSSGSDEAETVIPEAKVSRLYKNVINGDVLATYKRTPTRLGLVAVTHDGPILAIDTPGVVRVGSAYAIPTSNFLLGQNHNHNFDRRLSAKVELSPLLTLHDTDVEVFYFGDLDFPQDEAEGIHASQLEAFE</sequence>
<dbReference type="EMBL" id="CAJNJA010021841">
    <property type="protein sequence ID" value="CAE7482509.1"/>
    <property type="molecule type" value="Genomic_DNA"/>
</dbReference>
<reference evidence="1" key="1">
    <citation type="submission" date="2021-02" db="EMBL/GenBank/DDBJ databases">
        <authorList>
            <person name="Dougan E. K."/>
            <person name="Rhodes N."/>
            <person name="Thang M."/>
            <person name="Chan C."/>
        </authorList>
    </citation>
    <scope>NUCLEOTIDE SEQUENCE</scope>
</reference>
<name>A0A812SII2_9DINO</name>
<organism evidence="1 2">
    <name type="scientific">Symbiodinium necroappetens</name>
    <dbReference type="NCBI Taxonomy" id="1628268"/>
    <lineage>
        <taxon>Eukaryota</taxon>
        <taxon>Sar</taxon>
        <taxon>Alveolata</taxon>
        <taxon>Dinophyceae</taxon>
        <taxon>Suessiales</taxon>
        <taxon>Symbiodiniaceae</taxon>
        <taxon>Symbiodinium</taxon>
    </lineage>
</organism>
<comment type="caution">
    <text evidence="1">The sequence shown here is derived from an EMBL/GenBank/DDBJ whole genome shotgun (WGS) entry which is preliminary data.</text>
</comment>
<dbReference type="OrthoDB" id="429274at2759"/>
<dbReference type="Proteomes" id="UP000601435">
    <property type="component" value="Unassembled WGS sequence"/>
</dbReference>
<keyword evidence="2" id="KW-1185">Reference proteome</keyword>
<evidence type="ECO:0000313" key="2">
    <source>
        <dbReference type="Proteomes" id="UP000601435"/>
    </source>
</evidence>
<gene>
    <name evidence="1" type="ORF">SNEC2469_LOCUS13669</name>
</gene>
<dbReference type="AlphaFoldDB" id="A0A812SII2"/>
<proteinExistence type="predicted"/>
<accession>A0A812SII2</accession>
<protein>
    <submittedName>
        <fullName evidence="1">Uncharacterized protein</fullName>
    </submittedName>
</protein>